<reference evidence="4" key="1">
    <citation type="submission" date="2016-10" db="EMBL/GenBank/DDBJ databases">
        <authorList>
            <person name="Varghese N."/>
            <person name="Submissions S."/>
        </authorList>
    </citation>
    <scope>NUCLEOTIDE SEQUENCE [LARGE SCALE GENOMIC DNA]</scope>
    <source>
        <strain evidence="4">DSM 44526</strain>
    </source>
</reference>
<feature type="compositionally biased region" description="Gly residues" evidence="1">
    <location>
        <begin position="351"/>
        <end position="366"/>
    </location>
</feature>
<accession>A0A1G7MY08</accession>
<evidence type="ECO:0000259" key="2">
    <source>
        <dbReference type="Pfam" id="PF13338"/>
    </source>
</evidence>
<protein>
    <recommendedName>
        <fullName evidence="2">AbiEi antitoxin N-terminal domain-containing protein</fullName>
    </recommendedName>
</protein>
<evidence type="ECO:0000256" key="1">
    <source>
        <dbReference type="SAM" id="MobiDB-lite"/>
    </source>
</evidence>
<dbReference type="InterPro" id="IPR025159">
    <property type="entry name" value="AbiEi_N"/>
</dbReference>
<dbReference type="Pfam" id="PF13338">
    <property type="entry name" value="AbiEi_4"/>
    <property type="match status" value="1"/>
</dbReference>
<dbReference type="EMBL" id="FNCF01000001">
    <property type="protein sequence ID" value="SDF66634.1"/>
    <property type="molecule type" value="Genomic_DNA"/>
</dbReference>
<proteinExistence type="predicted"/>
<feature type="domain" description="AbiEi antitoxin N-terminal" evidence="2">
    <location>
        <begin position="10"/>
        <end position="53"/>
    </location>
</feature>
<dbReference type="OrthoDB" id="5176673at2"/>
<evidence type="ECO:0000313" key="3">
    <source>
        <dbReference type="EMBL" id="SDF66634.1"/>
    </source>
</evidence>
<feature type="region of interest" description="Disordered" evidence="1">
    <location>
        <begin position="347"/>
        <end position="366"/>
    </location>
</feature>
<sequence length="366" mass="39447">MSLVLPLETREVARQRLGLLTRRGLLDRGMTDREIAAAVRRGELRRVRPGSYVSAADWAEVERTRRIPGLHALAVSESVGAGTMPLAADTAAWVWALPRPPRARDGGDPVHLVNPSGPGARGRDWVLHRAAVPPEDVTTRGAYLLTSASRTVVDLARRWREVDAVAAVDAALLRGLTTTEDLLAVLDQHATVAGTPAVRRVLELADGRAESWLETCGRLAFAAGGLPPFLPQVEILLDGELLKVVDGWYPEAALAVEFDGRAKYLAATPTDVWEEKRVEDLLRSFGIRFIRVTYEMLTRGWSALRDRVLRELGRPGPSARAFGERPRRAGKVRGGVGADDGWLWRASDAVGGPGGPTGLVGPGGGG</sequence>
<gene>
    <name evidence="3" type="ORF">SAMN05660324_0823</name>
</gene>
<name>A0A1G7MY08_9ACTN</name>
<organism evidence="3 4">
    <name type="scientific">Klenkia brasiliensis</name>
    <dbReference type="NCBI Taxonomy" id="333142"/>
    <lineage>
        <taxon>Bacteria</taxon>
        <taxon>Bacillati</taxon>
        <taxon>Actinomycetota</taxon>
        <taxon>Actinomycetes</taxon>
        <taxon>Geodermatophilales</taxon>
        <taxon>Geodermatophilaceae</taxon>
        <taxon>Klenkia</taxon>
    </lineage>
</organism>
<dbReference type="RefSeq" id="WP_091058510.1">
    <property type="nucleotide sequence ID" value="NZ_FNCF01000001.1"/>
</dbReference>
<evidence type="ECO:0000313" key="4">
    <source>
        <dbReference type="Proteomes" id="UP000198863"/>
    </source>
</evidence>
<dbReference type="Proteomes" id="UP000198863">
    <property type="component" value="Unassembled WGS sequence"/>
</dbReference>
<dbReference type="AlphaFoldDB" id="A0A1G7MY08"/>
<keyword evidence="4" id="KW-1185">Reference proteome</keyword>